<evidence type="ECO:0000256" key="4">
    <source>
        <dbReference type="ARBA" id="ARBA00022989"/>
    </source>
</evidence>
<sequence>MGIVTALITKHTEDVRVVEPLAMLGVAYLSYLLAEMVHFSGIISIIGCGIVQAHYASKNISDKSN</sequence>
<dbReference type="GO" id="GO:0015385">
    <property type="term" value="F:sodium:proton antiporter activity"/>
    <property type="evidence" value="ECO:0007669"/>
    <property type="project" value="InterPro"/>
</dbReference>
<protein>
    <submittedName>
        <fullName evidence="11">Sodium/hydrogen exchanger 2</fullName>
    </submittedName>
</protein>
<keyword evidence="6" id="KW-0406">Ion transport</keyword>
<keyword evidence="3 9" id="KW-0812">Transmembrane</keyword>
<feature type="non-terminal residue" evidence="11">
    <location>
        <position position="65"/>
    </location>
</feature>
<gene>
    <name evidence="11" type="ORF">X975_20902</name>
</gene>
<dbReference type="GO" id="GO:0005886">
    <property type="term" value="C:plasma membrane"/>
    <property type="evidence" value="ECO:0007669"/>
    <property type="project" value="TreeGrafter"/>
</dbReference>
<dbReference type="STRING" id="407821.A0A087U4Q6"/>
<dbReference type="Pfam" id="PF00999">
    <property type="entry name" value="Na_H_Exchanger"/>
    <property type="match status" value="1"/>
</dbReference>
<evidence type="ECO:0000256" key="7">
    <source>
        <dbReference type="ARBA" id="ARBA00023136"/>
    </source>
</evidence>
<dbReference type="InterPro" id="IPR018422">
    <property type="entry name" value="Cation/H_exchanger_CPA1"/>
</dbReference>
<evidence type="ECO:0000256" key="8">
    <source>
        <dbReference type="ARBA" id="ARBA00023201"/>
    </source>
</evidence>
<feature type="domain" description="Cation/H+ exchanger transmembrane" evidence="10">
    <location>
        <begin position="2"/>
        <end position="63"/>
    </location>
</feature>
<dbReference type="PANTHER" id="PTHR10110">
    <property type="entry name" value="SODIUM/HYDROGEN EXCHANGER"/>
    <property type="match status" value="1"/>
</dbReference>
<reference evidence="11 12" key="1">
    <citation type="submission" date="2013-11" db="EMBL/GenBank/DDBJ databases">
        <title>Genome sequencing of Stegodyphus mimosarum.</title>
        <authorList>
            <person name="Bechsgaard J."/>
        </authorList>
    </citation>
    <scope>NUCLEOTIDE SEQUENCE [LARGE SCALE GENOMIC DNA]</scope>
</reference>
<dbReference type="GO" id="GO:0098719">
    <property type="term" value="P:sodium ion import across plasma membrane"/>
    <property type="evidence" value="ECO:0007669"/>
    <property type="project" value="TreeGrafter"/>
</dbReference>
<evidence type="ECO:0000313" key="11">
    <source>
        <dbReference type="EMBL" id="KFM72345.1"/>
    </source>
</evidence>
<feature type="transmembrane region" description="Helical" evidence="9">
    <location>
        <begin position="28"/>
        <end position="51"/>
    </location>
</feature>
<evidence type="ECO:0000256" key="5">
    <source>
        <dbReference type="ARBA" id="ARBA00023053"/>
    </source>
</evidence>
<keyword evidence="2" id="KW-0813">Transport</keyword>
<evidence type="ECO:0000259" key="10">
    <source>
        <dbReference type="Pfam" id="PF00999"/>
    </source>
</evidence>
<evidence type="ECO:0000313" key="12">
    <source>
        <dbReference type="Proteomes" id="UP000054359"/>
    </source>
</evidence>
<keyword evidence="8" id="KW-0739">Sodium transport</keyword>
<accession>A0A087U4Q6</accession>
<evidence type="ECO:0000256" key="6">
    <source>
        <dbReference type="ARBA" id="ARBA00023065"/>
    </source>
</evidence>
<keyword evidence="12" id="KW-1185">Reference proteome</keyword>
<dbReference type="EMBL" id="KK118154">
    <property type="protein sequence ID" value="KFM72345.1"/>
    <property type="molecule type" value="Genomic_DNA"/>
</dbReference>
<dbReference type="GO" id="GO:0051453">
    <property type="term" value="P:regulation of intracellular pH"/>
    <property type="evidence" value="ECO:0007669"/>
    <property type="project" value="TreeGrafter"/>
</dbReference>
<proteinExistence type="predicted"/>
<evidence type="ECO:0000256" key="3">
    <source>
        <dbReference type="ARBA" id="ARBA00022692"/>
    </source>
</evidence>
<evidence type="ECO:0000256" key="1">
    <source>
        <dbReference type="ARBA" id="ARBA00004141"/>
    </source>
</evidence>
<keyword evidence="7 9" id="KW-0472">Membrane</keyword>
<dbReference type="AlphaFoldDB" id="A0A087U4Q6"/>
<dbReference type="GO" id="GO:0015386">
    <property type="term" value="F:potassium:proton antiporter activity"/>
    <property type="evidence" value="ECO:0007669"/>
    <property type="project" value="TreeGrafter"/>
</dbReference>
<organism evidence="11 12">
    <name type="scientific">Stegodyphus mimosarum</name>
    <name type="common">African social velvet spider</name>
    <dbReference type="NCBI Taxonomy" id="407821"/>
    <lineage>
        <taxon>Eukaryota</taxon>
        <taxon>Metazoa</taxon>
        <taxon>Ecdysozoa</taxon>
        <taxon>Arthropoda</taxon>
        <taxon>Chelicerata</taxon>
        <taxon>Arachnida</taxon>
        <taxon>Araneae</taxon>
        <taxon>Araneomorphae</taxon>
        <taxon>Entelegynae</taxon>
        <taxon>Eresoidea</taxon>
        <taxon>Eresidae</taxon>
        <taxon>Stegodyphus</taxon>
    </lineage>
</organism>
<comment type="subcellular location">
    <subcellularLocation>
        <location evidence="1">Membrane</location>
        <topology evidence="1">Multi-pass membrane protein</topology>
    </subcellularLocation>
</comment>
<dbReference type="OrthoDB" id="196264at2759"/>
<evidence type="ECO:0000256" key="9">
    <source>
        <dbReference type="SAM" id="Phobius"/>
    </source>
</evidence>
<dbReference type="Proteomes" id="UP000054359">
    <property type="component" value="Unassembled WGS sequence"/>
</dbReference>
<dbReference type="PANTHER" id="PTHR10110:SF126">
    <property type="entry name" value="NA(+)_H(+) EXCHANGER PROTEIN 7"/>
    <property type="match status" value="1"/>
</dbReference>
<dbReference type="InterPro" id="IPR006153">
    <property type="entry name" value="Cation/H_exchanger_TM"/>
</dbReference>
<name>A0A087U4Q6_STEMI</name>
<keyword evidence="4 9" id="KW-1133">Transmembrane helix</keyword>
<evidence type="ECO:0000256" key="2">
    <source>
        <dbReference type="ARBA" id="ARBA00022448"/>
    </source>
</evidence>
<keyword evidence="5" id="KW-0915">Sodium</keyword>